<dbReference type="Proteomes" id="UP000005536">
    <property type="component" value="Unassembled WGS sequence"/>
</dbReference>
<keyword evidence="1" id="KW-1133">Transmembrane helix</keyword>
<evidence type="ECO:0000313" key="3">
    <source>
        <dbReference type="Proteomes" id="UP000005536"/>
    </source>
</evidence>
<dbReference type="EMBL" id="ADBF01000254">
    <property type="protein sequence ID" value="EFE48481.1"/>
    <property type="molecule type" value="Genomic_DNA"/>
</dbReference>
<name>D4DUP3_NEIEG</name>
<accession>D4DUP3</accession>
<evidence type="ECO:0000256" key="1">
    <source>
        <dbReference type="SAM" id="Phobius"/>
    </source>
</evidence>
<keyword evidence="1" id="KW-0472">Membrane</keyword>
<organism evidence="2 3">
    <name type="scientific">Neisseria elongata subsp. glycolytica ATCC 29315</name>
    <dbReference type="NCBI Taxonomy" id="546263"/>
    <lineage>
        <taxon>Bacteria</taxon>
        <taxon>Pseudomonadati</taxon>
        <taxon>Pseudomonadota</taxon>
        <taxon>Betaproteobacteria</taxon>
        <taxon>Neisseriales</taxon>
        <taxon>Neisseriaceae</taxon>
        <taxon>Neisseria</taxon>
    </lineage>
</organism>
<comment type="caution">
    <text evidence="2">The sequence shown here is derived from an EMBL/GenBank/DDBJ whole genome shotgun (WGS) entry which is preliminary data.</text>
</comment>
<gene>
    <name evidence="2" type="ORF">NEIELOOT_02838</name>
</gene>
<evidence type="ECO:0000313" key="2">
    <source>
        <dbReference type="EMBL" id="EFE48481.1"/>
    </source>
</evidence>
<reference evidence="2 3" key="1">
    <citation type="submission" date="2010-02" db="EMBL/GenBank/DDBJ databases">
        <authorList>
            <person name="Weinstock G."/>
            <person name="Sodergren E."/>
            <person name="Clifton S."/>
            <person name="Fulton L."/>
            <person name="Fulton B."/>
            <person name="Courtney L."/>
            <person name="Fronick C."/>
            <person name="Harrison M."/>
            <person name="Strong C."/>
            <person name="Farmer C."/>
            <person name="Delahaunty K."/>
            <person name="Markovic C."/>
            <person name="Hall O."/>
            <person name="Minx P."/>
            <person name="Tomlinson C."/>
            <person name="Mitreva M."/>
            <person name="Nelson J."/>
            <person name="Hou S."/>
            <person name="Wollam A."/>
            <person name="Pepin K.H."/>
            <person name="Johnson M."/>
            <person name="Bhonagiri V."/>
            <person name="Zhang X."/>
            <person name="Suruliraj S."/>
            <person name="Warren W."/>
            <person name="Chinwalla A."/>
            <person name="Mardis E.R."/>
            <person name="Wilson R.K."/>
        </authorList>
    </citation>
    <scope>NUCLEOTIDE SEQUENCE [LARGE SCALE GENOMIC DNA]</scope>
    <source>
        <strain evidence="2 3">ATCC 29315</strain>
    </source>
</reference>
<feature type="transmembrane region" description="Helical" evidence="1">
    <location>
        <begin position="20"/>
        <end position="40"/>
    </location>
</feature>
<protein>
    <submittedName>
        <fullName evidence="2">Uncharacterized protein</fullName>
    </submittedName>
</protein>
<keyword evidence="1" id="KW-0812">Transmembrane</keyword>
<dbReference type="AlphaFoldDB" id="D4DUP3"/>
<sequence length="135" mass="14782">MEMLLQGLADRFAVGNGADVFLCAQILIARFFHAVAQFFAAKKTAFRMVFVVHVFGKIGQIVCMGGGGAGQFGRTGKRAQSGLAAQMIEIGQRIHPAGFTAGLPRFRINQVFRRPGAYHEAEQQQQGYQQSDPHQ</sequence>
<proteinExistence type="predicted"/>